<gene>
    <name evidence="1" type="ORF">NTJ_10073</name>
</gene>
<accession>A0ABN7B104</accession>
<evidence type="ECO:0000313" key="1">
    <source>
        <dbReference type="EMBL" id="BES97259.1"/>
    </source>
</evidence>
<keyword evidence="2" id="KW-1185">Reference proteome</keyword>
<reference evidence="1 2" key="1">
    <citation type="submission" date="2023-09" db="EMBL/GenBank/DDBJ databases">
        <title>Nesidiocoris tenuis whole genome shotgun sequence.</title>
        <authorList>
            <person name="Shibata T."/>
            <person name="Shimoda M."/>
            <person name="Kobayashi T."/>
            <person name="Uehara T."/>
        </authorList>
    </citation>
    <scope>NUCLEOTIDE SEQUENCE [LARGE SCALE GENOMIC DNA]</scope>
    <source>
        <strain evidence="1 2">Japan</strain>
    </source>
</reference>
<sequence length="121" mass="13483">MPASFCGFGADRFHEDLILTLLVSLPIPYGLRTQETSSLFFSNSDGSPVHLIFLQSPFIHIRRITNRIRRIRKYGQLGKEPSAGQYTGDIGILMRFSVRKFIASSSNKTEELTSSALAGKC</sequence>
<proteinExistence type="predicted"/>
<organism evidence="1 2">
    <name type="scientific">Nesidiocoris tenuis</name>
    <dbReference type="NCBI Taxonomy" id="355587"/>
    <lineage>
        <taxon>Eukaryota</taxon>
        <taxon>Metazoa</taxon>
        <taxon>Ecdysozoa</taxon>
        <taxon>Arthropoda</taxon>
        <taxon>Hexapoda</taxon>
        <taxon>Insecta</taxon>
        <taxon>Pterygota</taxon>
        <taxon>Neoptera</taxon>
        <taxon>Paraneoptera</taxon>
        <taxon>Hemiptera</taxon>
        <taxon>Heteroptera</taxon>
        <taxon>Panheteroptera</taxon>
        <taxon>Cimicomorpha</taxon>
        <taxon>Miridae</taxon>
        <taxon>Dicyphina</taxon>
        <taxon>Nesidiocoris</taxon>
    </lineage>
</organism>
<dbReference type="EMBL" id="AP028916">
    <property type="protein sequence ID" value="BES97259.1"/>
    <property type="molecule type" value="Genomic_DNA"/>
</dbReference>
<evidence type="ECO:0000313" key="2">
    <source>
        <dbReference type="Proteomes" id="UP001307889"/>
    </source>
</evidence>
<name>A0ABN7B104_9HEMI</name>
<protein>
    <submittedName>
        <fullName evidence="1">Uncharacterized protein</fullName>
    </submittedName>
</protein>
<dbReference type="Proteomes" id="UP001307889">
    <property type="component" value="Chromosome 8"/>
</dbReference>